<dbReference type="VEuPathDB" id="FungiDB:FOC4_g10001009"/>
<organism evidence="1 2">
    <name type="scientific">Fusarium oxysporum</name>
    <name type="common">Fusarium vascular wilt</name>
    <dbReference type="NCBI Taxonomy" id="5507"/>
    <lineage>
        <taxon>Eukaryota</taxon>
        <taxon>Fungi</taxon>
        <taxon>Dikarya</taxon>
        <taxon>Ascomycota</taxon>
        <taxon>Pezizomycotina</taxon>
        <taxon>Sordariomycetes</taxon>
        <taxon>Hypocreomycetidae</taxon>
        <taxon>Hypocreales</taxon>
        <taxon>Nectriaceae</taxon>
        <taxon>Fusarium</taxon>
        <taxon>Fusarium oxysporum species complex</taxon>
    </lineage>
</organism>
<dbReference type="OrthoDB" id="5062850at2759"/>
<reference evidence="2" key="1">
    <citation type="submission" date="2016-09" db="EMBL/GenBank/DDBJ databases">
        <authorList>
            <person name="Guldener U."/>
        </authorList>
    </citation>
    <scope>NUCLEOTIDE SEQUENCE [LARGE SCALE GENOMIC DNA]</scope>
    <source>
        <strain evidence="2">V64-1</strain>
    </source>
</reference>
<dbReference type="VEuPathDB" id="FungiDB:FOMG_03229"/>
<name>A0A2H3UEE7_FUSOX</name>
<proteinExistence type="predicted"/>
<evidence type="ECO:0000313" key="2">
    <source>
        <dbReference type="Proteomes" id="UP000219369"/>
    </source>
</evidence>
<dbReference type="EMBL" id="FMJY01000010">
    <property type="protein sequence ID" value="SCO92199.1"/>
    <property type="molecule type" value="Genomic_DNA"/>
</dbReference>
<accession>A0A2H3UEE7</accession>
<dbReference type="Proteomes" id="UP000219369">
    <property type="component" value="Unassembled WGS sequence"/>
</dbReference>
<dbReference type="VEuPathDB" id="FungiDB:FOZG_13304"/>
<sequence>MSLETLPDVPRASFLGLPLEMRQQIYLEYFTVEGGYTYDAETDKIAQASRCPIDLSLRYACRTIARETYHYPFTLNTVAFSTAYRRGWRKQAAAVEFVSTYFHFLQLAMLTRLRHCLTPDMYDKPSHQYTRYLPVIIKDIADTINRERRYPKFNAESQETVHIQSFMEHPGENSDAGDPTKISIYDKNVARNRTYTYLLRKIATKYPEEFKEAIDKFLPGWTKCKSRSASDFFSLGFDLWAIPSLPEVTDMVEQLQLRERWDLLDQWRYSEIRKEGYTGTRYCYQRKHFFSAAALAIRFLKSISRRQRLLITQLVLNEDRMAVGIPECHIIGLIPFFEENPNLFIDHRVNLWRNILPKSDKIDLSSFPTENESVLDRPEHIPSSHQVFSQFTGQKISHFIMHTLEALRDGLPAQSYSFIFDGEPDLNHSTETFKYLMELPIAWITANTECMARGLLASPESNNYPFMTSLSTSKSVSVLERSSIIQCNFTLDQPWDYKSIAGDNVRNNYRWKALDTIHFHASRGNGVDAGKLDVSNGAVDWMQIKGEYFEMQPLSNVPSKETKALDSSGSLPI</sequence>
<dbReference type="VEuPathDB" id="FungiDB:FOZG_03158"/>
<dbReference type="VEuPathDB" id="FungiDB:FOIG_12582"/>
<dbReference type="VEuPathDB" id="FungiDB:HZS61_004882"/>
<dbReference type="VEuPathDB" id="FungiDB:FOC1_g10005389"/>
<gene>
    <name evidence="1" type="ORF">FRV6_16327</name>
</gene>
<dbReference type="VEuPathDB" id="FungiDB:FOXG_06772"/>
<evidence type="ECO:0000313" key="1">
    <source>
        <dbReference type="EMBL" id="SCO92199.1"/>
    </source>
</evidence>
<dbReference type="AlphaFoldDB" id="A0A2H3UEE7"/>
<protein>
    <submittedName>
        <fullName evidence="1">Uncharacterized protein</fullName>
    </submittedName>
</protein>